<dbReference type="Proteomes" id="UP000799424">
    <property type="component" value="Unassembled WGS sequence"/>
</dbReference>
<feature type="transmembrane region" description="Helical" evidence="1">
    <location>
        <begin position="294"/>
        <end position="318"/>
    </location>
</feature>
<sequence length="381" mass="42180">MDVRPPASPTGVRPYNTFLLVTLALCSLAGAWFMRISLAVHDAPVGFLDVVASGAHPNGIAIKKSYTGLKPLDDGLAMLVTAFLPGTAGWNEAFYWQQVHFLSQFTAMVAIMNVEACREKNRGRWIKYTAVWALLYQNIGGAIVVCIWWFLFHRISGQNSYFLSGRTVPVQYARLILPATLVLYLGPTIAMFWPGQSISQIQNFVALWQFAPIFVNIPLWLAAPYVSSAPASGAAKTADLPHLKVLYYVLFFVSMVSQGVVVFNVVASEEPGVELWRVFVPSSAHWLTSMDMGLLYIFQWDWIIIAIMHVLPGIIAVFDIQRFVPDIDTDNDRLLKGVYIVVALVALGGPGASLAAIWGFREEQLAVIEERAEKAEVKKGN</sequence>
<feature type="transmembrane region" description="Helical" evidence="1">
    <location>
        <begin position="245"/>
        <end position="267"/>
    </location>
</feature>
<organism evidence="2 3">
    <name type="scientific">Ophiobolus disseminans</name>
    <dbReference type="NCBI Taxonomy" id="1469910"/>
    <lineage>
        <taxon>Eukaryota</taxon>
        <taxon>Fungi</taxon>
        <taxon>Dikarya</taxon>
        <taxon>Ascomycota</taxon>
        <taxon>Pezizomycotina</taxon>
        <taxon>Dothideomycetes</taxon>
        <taxon>Pleosporomycetidae</taxon>
        <taxon>Pleosporales</taxon>
        <taxon>Pleosporineae</taxon>
        <taxon>Phaeosphaeriaceae</taxon>
        <taxon>Ophiobolus</taxon>
    </lineage>
</organism>
<dbReference type="OrthoDB" id="10029326at2759"/>
<accession>A0A6A6ZSD6</accession>
<dbReference type="AlphaFoldDB" id="A0A6A6ZSD6"/>
<protein>
    <submittedName>
        <fullName evidence="2">Uncharacterized protein</fullName>
    </submittedName>
</protein>
<keyword evidence="1" id="KW-0812">Transmembrane</keyword>
<gene>
    <name evidence="2" type="ORF">CC86DRAFT_384291</name>
</gene>
<feature type="transmembrane region" description="Helical" evidence="1">
    <location>
        <begin position="15"/>
        <end position="34"/>
    </location>
</feature>
<feature type="transmembrane region" description="Helical" evidence="1">
    <location>
        <begin position="205"/>
        <end position="225"/>
    </location>
</feature>
<evidence type="ECO:0000256" key="1">
    <source>
        <dbReference type="SAM" id="Phobius"/>
    </source>
</evidence>
<keyword evidence="3" id="KW-1185">Reference proteome</keyword>
<keyword evidence="1" id="KW-0472">Membrane</keyword>
<reference evidence="2" key="1">
    <citation type="journal article" date="2020" name="Stud. Mycol.">
        <title>101 Dothideomycetes genomes: a test case for predicting lifestyles and emergence of pathogens.</title>
        <authorList>
            <person name="Haridas S."/>
            <person name="Albert R."/>
            <person name="Binder M."/>
            <person name="Bloem J."/>
            <person name="Labutti K."/>
            <person name="Salamov A."/>
            <person name="Andreopoulos B."/>
            <person name="Baker S."/>
            <person name="Barry K."/>
            <person name="Bills G."/>
            <person name="Bluhm B."/>
            <person name="Cannon C."/>
            <person name="Castanera R."/>
            <person name="Culley D."/>
            <person name="Daum C."/>
            <person name="Ezra D."/>
            <person name="Gonzalez J."/>
            <person name="Henrissat B."/>
            <person name="Kuo A."/>
            <person name="Liang C."/>
            <person name="Lipzen A."/>
            <person name="Lutzoni F."/>
            <person name="Magnuson J."/>
            <person name="Mondo S."/>
            <person name="Nolan M."/>
            <person name="Ohm R."/>
            <person name="Pangilinan J."/>
            <person name="Park H.-J."/>
            <person name="Ramirez L."/>
            <person name="Alfaro M."/>
            <person name="Sun H."/>
            <person name="Tritt A."/>
            <person name="Yoshinaga Y."/>
            <person name="Zwiers L.-H."/>
            <person name="Turgeon B."/>
            <person name="Goodwin S."/>
            <person name="Spatafora J."/>
            <person name="Crous P."/>
            <person name="Grigoriev I."/>
        </authorList>
    </citation>
    <scope>NUCLEOTIDE SEQUENCE</scope>
    <source>
        <strain evidence="2">CBS 113818</strain>
    </source>
</reference>
<feature type="transmembrane region" description="Helical" evidence="1">
    <location>
        <begin position="128"/>
        <end position="152"/>
    </location>
</feature>
<evidence type="ECO:0000313" key="2">
    <source>
        <dbReference type="EMBL" id="KAF2823736.1"/>
    </source>
</evidence>
<name>A0A6A6ZSD6_9PLEO</name>
<feature type="transmembrane region" description="Helical" evidence="1">
    <location>
        <begin position="338"/>
        <end position="360"/>
    </location>
</feature>
<keyword evidence="1" id="KW-1133">Transmembrane helix</keyword>
<feature type="transmembrane region" description="Helical" evidence="1">
    <location>
        <begin position="172"/>
        <end position="193"/>
    </location>
</feature>
<dbReference type="EMBL" id="MU006231">
    <property type="protein sequence ID" value="KAF2823736.1"/>
    <property type="molecule type" value="Genomic_DNA"/>
</dbReference>
<evidence type="ECO:0000313" key="3">
    <source>
        <dbReference type="Proteomes" id="UP000799424"/>
    </source>
</evidence>
<proteinExistence type="predicted"/>